<protein>
    <recommendedName>
        <fullName evidence="6">RNA polymerase sigma factor</fullName>
    </recommendedName>
</protein>
<keyword evidence="4 6" id="KW-0238">DNA-binding</keyword>
<dbReference type="EMBL" id="PFMD01000029">
    <property type="protein sequence ID" value="PIY96750.1"/>
    <property type="molecule type" value="Genomic_DNA"/>
</dbReference>
<dbReference type="PANTHER" id="PTHR43133">
    <property type="entry name" value="RNA POLYMERASE ECF-TYPE SIGMA FACTO"/>
    <property type="match status" value="1"/>
</dbReference>
<dbReference type="PROSITE" id="PS01063">
    <property type="entry name" value="SIGMA70_ECF"/>
    <property type="match status" value="1"/>
</dbReference>
<reference evidence="9 10" key="1">
    <citation type="submission" date="2017-09" db="EMBL/GenBank/DDBJ databases">
        <title>Depth-based differentiation of microbial function through sediment-hosted aquifers and enrichment of novel symbionts in the deep terrestrial subsurface.</title>
        <authorList>
            <person name="Probst A.J."/>
            <person name="Ladd B."/>
            <person name="Jarett J.K."/>
            <person name="Geller-Mcgrath D.E."/>
            <person name="Sieber C.M."/>
            <person name="Emerson J.B."/>
            <person name="Anantharaman K."/>
            <person name="Thomas B.C."/>
            <person name="Malmstrom R."/>
            <person name="Stieglmeier M."/>
            <person name="Klingl A."/>
            <person name="Woyke T."/>
            <person name="Ryan C.M."/>
            <person name="Banfield J.F."/>
        </authorList>
    </citation>
    <scope>NUCLEOTIDE SEQUENCE [LARGE SCALE GENOMIC DNA]</scope>
    <source>
        <strain evidence="9">CG_4_10_14_0_8_um_filter_42_10</strain>
    </source>
</reference>
<evidence type="ECO:0000256" key="5">
    <source>
        <dbReference type="ARBA" id="ARBA00023163"/>
    </source>
</evidence>
<dbReference type="InterPro" id="IPR014284">
    <property type="entry name" value="RNA_pol_sigma-70_dom"/>
</dbReference>
<name>A0A2M7RJ18_9BACT</name>
<feature type="domain" description="RNA polymerase sigma-70 region 2" evidence="7">
    <location>
        <begin position="25"/>
        <end position="91"/>
    </location>
</feature>
<dbReference type="InterPro" id="IPR039425">
    <property type="entry name" value="RNA_pol_sigma-70-like"/>
</dbReference>
<sequence>MEQLTDQQIVERVRKGETDLFREVVLRYQNKIFIYIYRLMNHKEEAEDITQEVFLKVFKNLYSFNPQLKFSSWIYRIAHNETVNWLKKNSRYKKESLDENDYLVDTIHDDTDMIKQLDLKSDLTKINQVIAKLPEKYREVIILKFLEEKSYEEISDILKKPISTIGVLINRARKIIRRNYSNI</sequence>
<dbReference type="Gene3D" id="1.10.10.10">
    <property type="entry name" value="Winged helix-like DNA-binding domain superfamily/Winged helix DNA-binding domain"/>
    <property type="match status" value="1"/>
</dbReference>
<evidence type="ECO:0000313" key="9">
    <source>
        <dbReference type="EMBL" id="PIY96750.1"/>
    </source>
</evidence>
<dbReference type="Pfam" id="PF04542">
    <property type="entry name" value="Sigma70_r2"/>
    <property type="match status" value="1"/>
</dbReference>
<gene>
    <name evidence="9" type="ORF">COY66_03100</name>
</gene>
<dbReference type="InterPro" id="IPR013324">
    <property type="entry name" value="RNA_pol_sigma_r3/r4-like"/>
</dbReference>
<dbReference type="InterPro" id="IPR000838">
    <property type="entry name" value="RNA_pol_sigma70_ECF_CS"/>
</dbReference>
<evidence type="ECO:0000256" key="2">
    <source>
        <dbReference type="ARBA" id="ARBA00023015"/>
    </source>
</evidence>
<dbReference type="CDD" id="cd06171">
    <property type="entry name" value="Sigma70_r4"/>
    <property type="match status" value="1"/>
</dbReference>
<organism evidence="9 10">
    <name type="scientific">Candidatus Kerfeldbacteria bacterium CG_4_10_14_0_8_um_filter_42_10</name>
    <dbReference type="NCBI Taxonomy" id="2014248"/>
    <lineage>
        <taxon>Bacteria</taxon>
        <taxon>Candidatus Kerfeldiibacteriota</taxon>
    </lineage>
</organism>
<dbReference type="InterPro" id="IPR013249">
    <property type="entry name" value="RNA_pol_sigma70_r4_t2"/>
</dbReference>
<dbReference type="Pfam" id="PF08281">
    <property type="entry name" value="Sigma70_r4_2"/>
    <property type="match status" value="1"/>
</dbReference>
<evidence type="ECO:0000313" key="10">
    <source>
        <dbReference type="Proteomes" id="UP000230779"/>
    </source>
</evidence>
<evidence type="ECO:0000256" key="1">
    <source>
        <dbReference type="ARBA" id="ARBA00010641"/>
    </source>
</evidence>
<dbReference type="InterPro" id="IPR013325">
    <property type="entry name" value="RNA_pol_sigma_r2"/>
</dbReference>
<dbReference type="SUPFAM" id="SSF88946">
    <property type="entry name" value="Sigma2 domain of RNA polymerase sigma factors"/>
    <property type="match status" value="1"/>
</dbReference>
<dbReference type="SUPFAM" id="SSF88659">
    <property type="entry name" value="Sigma3 and sigma4 domains of RNA polymerase sigma factors"/>
    <property type="match status" value="1"/>
</dbReference>
<dbReference type="Proteomes" id="UP000230779">
    <property type="component" value="Unassembled WGS sequence"/>
</dbReference>
<accession>A0A2M7RJ18</accession>
<keyword evidence="3 6" id="KW-0731">Sigma factor</keyword>
<dbReference type="Gene3D" id="1.10.1740.10">
    <property type="match status" value="1"/>
</dbReference>
<keyword evidence="5 6" id="KW-0804">Transcription</keyword>
<dbReference type="InterPro" id="IPR007627">
    <property type="entry name" value="RNA_pol_sigma70_r2"/>
</dbReference>
<dbReference type="PANTHER" id="PTHR43133:SF51">
    <property type="entry name" value="RNA POLYMERASE SIGMA FACTOR"/>
    <property type="match status" value="1"/>
</dbReference>
<dbReference type="NCBIfam" id="TIGR02937">
    <property type="entry name" value="sigma70-ECF"/>
    <property type="match status" value="1"/>
</dbReference>
<evidence type="ECO:0000259" key="7">
    <source>
        <dbReference type="Pfam" id="PF04542"/>
    </source>
</evidence>
<dbReference type="AlphaFoldDB" id="A0A2M7RJ18"/>
<evidence type="ECO:0000259" key="8">
    <source>
        <dbReference type="Pfam" id="PF08281"/>
    </source>
</evidence>
<keyword evidence="2 6" id="KW-0805">Transcription regulation</keyword>
<dbReference type="GO" id="GO:0016987">
    <property type="term" value="F:sigma factor activity"/>
    <property type="evidence" value="ECO:0007669"/>
    <property type="project" value="UniProtKB-KW"/>
</dbReference>
<evidence type="ECO:0000256" key="3">
    <source>
        <dbReference type="ARBA" id="ARBA00023082"/>
    </source>
</evidence>
<evidence type="ECO:0000256" key="6">
    <source>
        <dbReference type="RuleBase" id="RU000716"/>
    </source>
</evidence>
<dbReference type="GO" id="GO:0003677">
    <property type="term" value="F:DNA binding"/>
    <property type="evidence" value="ECO:0007669"/>
    <property type="project" value="UniProtKB-KW"/>
</dbReference>
<comment type="caution">
    <text evidence="9">The sequence shown here is derived from an EMBL/GenBank/DDBJ whole genome shotgun (WGS) entry which is preliminary data.</text>
</comment>
<evidence type="ECO:0000256" key="4">
    <source>
        <dbReference type="ARBA" id="ARBA00023125"/>
    </source>
</evidence>
<comment type="similarity">
    <text evidence="1 6">Belongs to the sigma-70 factor family. ECF subfamily.</text>
</comment>
<feature type="domain" description="RNA polymerase sigma factor 70 region 4 type 2" evidence="8">
    <location>
        <begin position="125"/>
        <end position="174"/>
    </location>
</feature>
<dbReference type="GO" id="GO:0006352">
    <property type="term" value="P:DNA-templated transcription initiation"/>
    <property type="evidence" value="ECO:0007669"/>
    <property type="project" value="InterPro"/>
</dbReference>
<proteinExistence type="inferred from homology"/>
<dbReference type="InterPro" id="IPR036388">
    <property type="entry name" value="WH-like_DNA-bd_sf"/>
</dbReference>